<comment type="caution">
    <text evidence="1">The sequence shown here is derived from an EMBL/GenBank/DDBJ whole genome shotgun (WGS) entry which is preliminary data.</text>
</comment>
<accession>A0AA86X0K5</accession>
<name>A0AA86X0K5_9VIBR</name>
<evidence type="ECO:0000313" key="2">
    <source>
        <dbReference type="Proteomes" id="UP000041625"/>
    </source>
</evidence>
<dbReference type="EMBL" id="CCKJ01000042">
    <property type="protein sequence ID" value="CDT83887.1"/>
    <property type="molecule type" value="Genomic_DNA"/>
</dbReference>
<sequence length="470" mass="53255">MSGKAIDGYIQGATAFLDINANGILDKGEPSDTTDEQGQYDFNLSNEQAECQQYAATVIDVPIGAIDSDYPDNPITEPYQLTYPPSIATTSDSDILAVTPLSTIVWVGIQRDLTAEDKSPTCTALLHNEELRGDIINRVEEQELRVAYRYNITVDELYSDYVETNNEELHLLAQNLVPGLQKSYDETSDISKEGYDYAYVEYFLASPDWPTDAYENSEATTWYRLEFIQSEEGNWEETTWLYSYDLEEQLGLVEYKEAAEQKEEGLIKTNFLAMSRNMFSAPEQGIQKWEPGNENFYCSIANEALQAKDDARGYSVAAFIYNTTSIEDCREQVQNRANELNESVIAKTINNEENTMQESIYRSEQGTVLHPTLFAGKIDSDSLDTLTYYSSDFDTNDLNSAFEVWKSHQDYNTYGDIVQTSKFRSFNKTSLDLNLTSPTKVTEHYADGTNSSYCHVNNVVVDDCEQSYEN</sequence>
<gene>
    <name evidence="1" type="ORF">VCR31J2_1360059</name>
</gene>
<evidence type="ECO:0000313" key="1">
    <source>
        <dbReference type="EMBL" id="CDT83887.1"/>
    </source>
</evidence>
<reference evidence="1 2" key="1">
    <citation type="submission" date="2014-06" db="EMBL/GenBank/DDBJ databases">
        <authorList>
            <person name="Le Roux F."/>
        </authorList>
    </citation>
    <scope>NUCLEOTIDE SEQUENCE [LARGE SCALE GENOMIC DNA]</scope>
    <source>
        <strain evidence="1 2">J2-31</strain>
    </source>
</reference>
<evidence type="ECO:0008006" key="3">
    <source>
        <dbReference type="Google" id="ProtNLM"/>
    </source>
</evidence>
<dbReference type="SUPFAM" id="SSF117074">
    <property type="entry name" value="Hypothetical protein PA1324"/>
    <property type="match status" value="1"/>
</dbReference>
<organism evidence="1 2">
    <name type="scientific">Vibrio coralliirubri</name>
    <dbReference type="NCBI Taxonomy" id="1516159"/>
    <lineage>
        <taxon>Bacteria</taxon>
        <taxon>Pseudomonadati</taxon>
        <taxon>Pseudomonadota</taxon>
        <taxon>Gammaproteobacteria</taxon>
        <taxon>Vibrionales</taxon>
        <taxon>Vibrionaceae</taxon>
        <taxon>Vibrio</taxon>
    </lineage>
</organism>
<protein>
    <recommendedName>
        <fullName evidence="3">SD-repeat containing protein B domain-containing protein</fullName>
    </recommendedName>
</protein>
<keyword evidence="2" id="KW-1185">Reference proteome</keyword>
<dbReference type="AlphaFoldDB" id="A0AA86X0K5"/>
<dbReference type="Proteomes" id="UP000041625">
    <property type="component" value="Unassembled WGS sequence"/>
</dbReference>
<dbReference type="RefSeq" id="WP_050651500.1">
    <property type="nucleotide sequence ID" value="NZ_FXUU01000002.1"/>
</dbReference>
<proteinExistence type="predicted"/>